<dbReference type="RefSeq" id="WP_142978275.1">
    <property type="nucleotide sequence ID" value="NZ_RKLU01000001.1"/>
</dbReference>
<name>A0A8J8PB53_9EURY</name>
<proteinExistence type="inferred from homology"/>
<dbReference type="Pfam" id="PF04138">
    <property type="entry name" value="GtrA_DPMS_TM"/>
    <property type="match status" value="1"/>
</dbReference>
<sequence length="149" mass="17051">MKRYILNLLSVIPIKNQLFITAFRFGTVGLSGVGVNIGLLWYLTEIIGFYYLFSSVIAVEASIISNFIFNELWTFNTDSGNSLFKKAFTFNLIYAFGLIINVGVLWVASEYFDIYYILANCIGIIVAFVWNFFFSNRFVWDGPRIGLVE</sequence>
<dbReference type="AlphaFoldDB" id="A0A8J8PB53"/>
<evidence type="ECO:0000256" key="2">
    <source>
        <dbReference type="ARBA" id="ARBA00009399"/>
    </source>
</evidence>
<feature type="transmembrane region" description="Helical" evidence="6">
    <location>
        <begin position="49"/>
        <end position="69"/>
    </location>
</feature>
<dbReference type="InterPro" id="IPR007267">
    <property type="entry name" value="GtrA_DPMS_TM"/>
</dbReference>
<keyword evidence="4 6" id="KW-1133">Transmembrane helix</keyword>
<keyword evidence="3 6" id="KW-0812">Transmembrane</keyword>
<comment type="subcellular location">
    <subcellularLocation>
        <location evidence="1">Membrane</location>
        <topology evidence="1">Multi-pass membrane protein</topology>
    </subcellularLocation>
</comment>
<protein>
    <submittedName>
        <fullName evidence="8">GtrA family protein</fullName>
    </submittedName>
</protein>
<accession>A0A8J8PB53</accession>
<dbReference type="OrthoDB" id="46222at2157"/>
<evidence type="ECO:0000256" key="4">
    <source>
        <dbReference type="ARBA" id="ARBA00022989"/>
    </source>
</evidence>
<dbReference type="Proteomes" id="UP000705823">
    <property type="component" value="Unassembled WGS sequence"/>
</dbReference>
<dbReference type="PANTHER" id="PTHR38459:SF1">
    <property type="entry name" value="PROPHAGE BACTOPRENOL-LINKED GLUCOSE TRANSLOCASE HOMOLOG"/>
    <property type="match status" value="1"/>
</dbReference>
<dbReference type="EMBL" id="RKLU01000001">
    <property type="protein sequence ID" value="TQQ83369.1"/>
    <property type="molecule type" value="Genomic_DNA"/>
</dbReference>
<gene>
    <name evidence="8" type="ORF">EGH24_00785</name>
</gene>
<reference evidence="8" key="1">
    <citation type="submission" date="2019-02" db="EMBL/GenBank/DDBJ databases">
        <title>Halonotius sp. a new haloarchaeum isolated from saline soil.</title>
        <authorList>
            <person name="Duran-Viseras A."/>
            <person name="Sanchez-Porro C."/>
            <person name="Ventosa A."/>
        </authorList>
    </citation>
    <scope>NUCLEOTIDE SEQUENCE</scope>
    <source>
        <strain evidence="8">F15B</strain>
    </source>
</reference>
<evidence type="ECO:0000256" key="1">
    <source>
        <dbReference type="ARBA" id="ARBA00004141"/>
    </source>
</evidence>
<evidence type="ECO:0000256" key="3">
    <source>
        <dbReference type="ARBA" id="ARBA00022692"/>
    </source>
</evidence>
<comment type="similarity">
    <text evidence="2">Belongs to the GtrA family.</text>
</comment>
<evidence type="ECO:0000259" key="7">
    <source>
        <dbReference type="Pfam" id="PF04138"/>
    </source>
</evidence>
<keyword evidence="9" id="KW-1185">Reference proteome</keyword>
<dbReference type="PANTHER" id="PTHR38459">
    <property type="entry name" value="PROPHAGE BACTOPRENOL-LINKED GLUCOSE TRANSLOCASE HOMOLOG"/>
    <property type="match status" value="1"/>
</dbReference>
<evidence type="ECO:0000313" key="8">
    <source>
        <dbReference type="EMBL" id="TQQ83369.1"/>
    </source>
</evidence>
<feature type="transmembrane region" description="Helical" evidence="6">
    <location>
        <begin position="114"/>
        <end position="134"/>
    </location>
</feature>
<dbReference type="InterPro" id="IPR051401">
    <property type="entry name" value="GtrA_CellWall_Glycosyl"/>
</dbReference>
<feature type="transmembrane region" description="Helical" evidence="6">
    <location>
        <begin position="90"/>
        <end position="108"/>
    </location>
</feature>
<comment type="caution">
    <text evidence="8">The sequence shown here is derived from an EMBL/GenBank/DDBJ whole genome shotgun (WGS) entry which is preliminary data.</text>
</comment>
<feature type="domain" description="GtrA/DPMS transmembrane" evidence="7">
    <location>
        <begin position="24"/>
        <end position="140"/>
    </location>
</feature>
<feature type="transmembrane region" description="Helical" evidence="6">
    <location>
        <begin position="21"/>
        <end position="43"/>
    </location>
</feature>
<dbReference type="GO" id="GO:0000271">
    <property type="term" value="P:polysaccharide biosynthetic process"/>
    <property type="evidence" value="ECO:0007669"/>
    <property type="project" value="InterPro"/>
</dbReference>
<evidence type="ECO:0000256" key="5">
    <source>
        <dbReference type="ARBA" id="ARBA00023136"/>
    </source>
</evidence>
<evidence type="ECO:0000256" key="6">
    <source>
        <dbReference type="SAM" id="Phobius"/>
    </source>
</evidence>
<evidence type="ECO:0000313" key="9">
    <source>
        <dbReference type="Proteomes" id="UP000705823"/>
    </source>
</evidence>
<keyword evidence="5 6" id="KW-0472">Membrane</keyword>
<dbReference type="GO" id="GO:0005886">
    <property type="term" value="C:plasma membrane"/>
    <property type="evidence" value="ECO:0007669"/>
    <property type="project" value="TreeGrafter"/>
</dbReference>
<organism evidence="8 9">
    <name type="scientific">Halonotius terrestris</name>
    <dbReference type="NCBI Taxonomy" id="2487750"/>
    <lineage>
        <taxon>Archaea</taxon>
        <taxon>Methanobacteriati</taxon>
        <taxon>Methanobacteriota</taxon>
        <taxon>Stenosarchaea group</taxon>
        <taxon>Halobacteria</taxon>
        <taxon>Halobacteriales</taxon>
        <taxon>Haloferacaceae</taxon>
        <taxon>Halonotius</taxon>
    </lineage>
</organism>